<dbReference type="GO" id="GO:0062129">
    <property type="term" value="C:chitin-based extracellular matrix"/>
    <property type="evidence" value="ECO:0007669"/>
    <property type="project" value="TreeGrafter"/>
</dbReference>
<dbReference type="Pfam" id="PF00379">
    <property type="entry name" value="Chitin_bind_4"/>
    <property type="match status" value="2"/>
</dbReference>
<dbReference type="Proteomes" id="UP000494165">
    <property type="component" value="Unassembled WGS sequence"/>
</dbReference>
<evidence type="ECO:0000313" key="4">
    <source>
        <dbReference type="EMBL" id="CAB3369878.1"/>
    </source>
</evidence>
<evidence type="ECO:0000313" key="5">
    <source>
        <dbReference type="Proteomes" id="UP000494165"/>
    </source>
</evidence>
<dbReference type="AlphaFoldDB" id="A0A8S1CPN5"/>
<dbReference type="EMBL" id="CADEPI010000048">
    <property type="protein sequence ID" value="CAB3369878.1"/>
    <property type="molecule type" value="Genomic_DNA"/>
</dbReference>
<dbReference type="GO" id="GO:0008010">
    <property type="term" value="F:structural constituent of chitin-based larval cuticle"/>
    <property type="evidence" value="ECO:0007669"/>
    <property type="project" value="TreeGrafter"/>
</dbReference>
<dbReference type="InterPro" id="IPR050468">
    <property type="entry name" value="Cuticle_Struct_Prot"/>
</dbReference>
<dbReference type="PROSITE" id="PS51155">
    <property type="entry name" value="CHIT_BIND_RR_2"/>
    <property type="match status" value="2"/>
</dbReference>
<dbReference type="OrthoDB" id="8196648at2759"/>
<dbReference type="InterPro" id="IPR000618">
    <property type="entry name" value="Insect_cuticle"/>
</dbReference>
<organism evidence="4 5">
    <name type="scientific">Cloeon dipterum</name>
    <dbReference type="NCBI Taxonomy" id="197152"/>
    <lineage>
        <taxon>Eukaryota</taxon>
        <taxon>Metazoa</taxon>
        <taxon>Ecdysozoa</taxon>
        <taxon>Arthropoda</taxon>
        <taxon>Hexapoda</taxon>
        <taxon>Insecta</taxon>
        <taxon>Pterygota</taxon>
        <taxon>Palaeoptera</taxon>
        <taxon>Ephemeroptera</taxon>
        <taxon>Pisciforma</taxon>
        <taxon>Baetidae</taxon>
        <taxon>Cloeon</taxon>
    </lineage>
</organism>
<accession>A0A8S1CPN5</accession>
<reference evidence="4 5" key="1">
    <citation type="submission" date="2020-04" db="EMBL/GenBank/DDBJ databases">
        <authorList>
            <person name="Alioto T."/>
            <person name="Alioto T."/>
            <person name="Gomez Garrido J."/>
        </authorList>
    </citation>
    <scope>NUCLEOTIDE SEQUENCE [LARGE SCALE GENOMIC DNA]</scope>
</reference>
<dbReference type="PANTHER" id="PTHR10380:SF235">
    <property type="entry name" value="CUTICULAR PROTEIN 73D, ISOFORM B"/>
    <property type="match status" value="1"/>
</dbReference>
<comment type="caution">
    <text evidence="4">The sequence shown here is derived from an EMBL/GenBank/DDBJ whole genome shotgun (WGS) entry which is preliminary data.</text>
</comment>
<evidence type="ECO:0000256" key="2">
    <source>
        <dbReference type="PROSITE-ProRule" id="PRU00497"/>
    </source>
</evidence>
<feature type="signal peptide" evidence="3">
    <location>
        <begin position="1"/>
        <end position="16"/>
    </location>
</feature>
<evidence type="ECO:0008006" key="6">
    <source>
        <dbReference type="Google" id="ProtNLM"/>
    </source>
</evidence>
<dbReference type="PROSITE" id="PS00233">
    <property type="entry name" value="CHIT_BIND_RR_1"/>
    <property type="match status" value="1"/>
</dbReference>
<keyword evidence="3" id="KW-0732">Signal</keyword>
<protein>
    <recommendedName>
        <fullName evidence="6">Cuticle protein 6</fullName>
    </recommendedName>
</protein>
<sequence length="579" mass="64407">MRVLVLFGIVLPAALAQVTDSDGDTGPDPRKIYDFTYQAPTSGQRVASDVNGDVRGRYFYTDDMGIQRTVDYTAGKTTGFVVTSAVPDPNPANEASYYRASKPGAAYGTYEGTRGYLSSKLNGDGSYNFKLSSPHQSRSENKDVFGKVQGEYKFYDQEGKLHFVQYEAGPEIGYRVINTNDGKPTPVASNVQRRSGRSFNPEDEVLEGAHSEYYGSKHLKESAVKLKFHGQEAGVESGESDRMVRIAWNPLLKKPTGLEGKLFQYSAEEYERAPSSDAVDFFSGEQKDEDSEPIKRERKVPFIIRVPDPVFAASDYQVNPISPMSPMDHYAINSMKDYKKDAYEQTAYQHERLSDNDEIAFATDSGSRRWHSSSGGEERESLVNKNDIVHLRSRLTPYTPRLAQQKRKAMNRYLASALLVAALVLNGQAAPQLRPLLPEETVPGKATRPLVPVVEEEVAQSPCIIVSPEVIPGVILRPETRPLERPVYTPELLPGVVARPETRPLERPTFTPEVIPGVIVRPETRPLERPTPLERPAFTPEVIPGVIARPETRPLERPVATPEAGPIFVGRPILRPFYV</sequence>
<proteinExistence type="predicted"/>
<evidence type="ECO:0000256" key="3">
    <source>
        <dbReference type="SAM" id="SignalP"/>
    </source>
</evidence>
<dbReference type="InterPro" id="IPR031311">
    <property type="entry name" value="CHIT_BIND_RR_consensus"/>
</dbReference>
<gene>
    <name evidence="4" type="ORF">CLODIP_2_CD14081</name>
</gene>
<dbReference type="PANTHER" id="PTHR10380">
    <property type="entry name" value="CUTICLE PROTEIN"/>
    <property type="match status" value="1"/>
</dbReference>
<name>A0A8S1CPN5_9INSE</name>
<feature type="chain" id="PRO_5035819909" description="Cuticle protein 6" evidence="3">
    <location>
        <begin position="17"/>
        <end position="579"/>
    </location>
</feature>
<evidence type="ECO:0000256" key="1">
    <source>
        <dbReference type="ARBA" id="ARBA00022460"/>
    </source>
</evidence>
<keyword evidence="1 2" id="KW-0193">Cuticle</keyword>
<keyword evidence="5" id="KW-1185">Reference proteome</keyword>